<dbReference type="GO" id="GO:0032259">
    <property type="term" value="P:methylation"/>
    <property type="evidence" value="ECO:0007669"/>
    <property type="project" value="UniProtKB-KW"/>
</dbReference>
<accession>A0ABS6SX28</accession>
<dbReference type="Pfam" id="PF05175">
    <property type="entry name" value="MTS"/>
    <property type="match status" value="1"/>
</dbReference>
<dbReference type="InterPro" id="IPR002052">
    <property type="entry name" value="DNA_methylase_N6_adenine_CS"/>
</dbReference>
<dbReference type="Proteomes" id="UP000756530">
    <property type="component" value="Unassembled WGS sequence"/>
</dbReference>
<dbReference type="PANTHER" id="PTHR47816:SF4">
    <property type="entry name" value="RIBOSOMAL RNA SMALL SUBUNIT METHYLTRANSFERASE C"/>
    <property type="match status" value="1"/>
</dbReference>
<evidence type="ECO:0000256" key="1">
    <source>
        <dbReference type="ARBA" id="ARBA00022490"/>
    </source>
</evidence>
<proteinExistence type="predicted"/>
<dbReference type="PANTHER" id="PTHR47816">
    <property type="entry name" value="RIBOSOMAL RNA SMALL SUBUNIT METHYLTRANSFERASE C"/>
    <property type="match status" value="1"/>
</dbReference>
<feature type="domain" description="Methyltransferase small" evidence="6">
    <location>
        <begin position="151"/>
        <end position="313"/>
    </location>
</feature>
<evidence type="ECO:0000256" key="3">
    <source>
        <dbReference type="ARBA" id="ARBA00022603"/>
    </source>
</evidence>
<evidence type="ECO:0000313" key="8">
    <source>
        <dbReference type="Proteomes" id="UP000756530"/>
    </source>
</evidence>
<dbReference type="EMBL" id="JAHUZE010000001">
    <property type="protein sequence ID" value="MBV7377511.1"/>
    <property type="molecule type" value="Genomic_DNA"/>
</dbReference>
<organism evidence="7 8">
    <name type="scientific">Maritimibacter dapengensis</name>
    <dbReference type="NCBI Taxonomy" id="2836868"/>
    <lineage>
        <taxon>Bacteria</taxon>
        <taxon>Pseudomonadati</taxon>
        <taxon>Pseudomonadota</taxon>
        <taxon>Alphaproteobacteria</taxon>
        <taxon>Rhodobacterales</taxon>
        <taxon>Roseobacteraceae</taxon>
        <taxon>Maritimibacter</taxon>
    </lineage>
</organism>
<dbReference type="CDD" id="cd02440">
    <property type="entry name" value="AdoMet_MTases"/>
    <property type="match status" value="1"/>
</dbReference>
<comment type="caution">
    <text evidence="7">The sequence shown here is derived from an EMBL/GenBank/DDBJ whole genome shotgun (WGS) entry which is preliminary data.</text>
</comment>
<evidence type="ECO:0000259" key="6">
    <source>
        <dbReference type="Pfam" id="PF05175"/>
    </source>
</evidence>
<name>A0ABS6SX28_9RHOB</name>
<dbReference type="GO" id="GO:0008168">
    <property type="term" value="F:methyltransferase activity"/>
    <property type="evidence" value="ECO:0007669"/>
    <property type="project" value="UniProtKB-KW"/>
</dbReference>
<protein>
    <submittedName>
        <fullName evidence="7">Methyltransferase</fullName>
    </submittedName>
</protein>
<reference evidence="7 8" key="1">
    <citation type="submission" date="2021-05" db="EMBL/GenBank/DDBJ databases">
        <title>Culturable bacteria isolated from Daya Bay.</title>
        <authorList>
            <person name="Zheng W."/>
            <person name="Yu S."/>
            <person name="Huang Y."/>
        </authorList>
    </citation>
    <scope>NUCLEOTIDE SEQUENCE [LARGE SCALE GENOMIC DNA]</scope>
    <source>
        <strain evidence="7 8">DP4N28-5</strain>
    </source>
</reference>
<dbReference type="PROSITE" id="PS00092">
    <property type="entry name" value="N6_MTASE"/>
    <property type="match status" value="1"/>
</dbReference>
<dbReference type="InterPro" id="IPR007848">
    <property type="entry name" value="Small_mtfrase_dom"/>
</dbReference>
<sequence length="322" mass="34584">MSARLAFALETGALSLPEGRICVFAPSQEFDLTPLEADRVEIVSRFYPDVVAWQTRGYRVLQAPEGHYQTAIVTLPRAKDAARALLAQAAGCCDLLIVDGAKTDGVDSILKAMKKIAPPQGTLSKAHGKIFWLGAPDLSEWVGSERELDGFITMPGVFSADGPDKGSVALVETLPRLSGHVVDLGAGWGYLDRSILASDKVTALDVVEADLTALDCARRNISDPRASFHWADATRFKPKSLVDAVVTNPPFHVGRAGDPGLGRAFLGQAAAILKPGGQLWVVANRHLPYEDHLRELFREVEEAGGTPGFKVLKATKPLRAKG</sequence>
<gene>
    <name evidence="7" type="ORF">KJP28_01135</name>
</gene>
<keyword evidence="1" id="KW-0963">Cytoplasm</keyword>
<evidence type="ECO:0000256" key="2">
    <source>
        <dbReference type="ARBA" id="ARBA00022552"/>
    </source>
</evidence>
<keyword evidence="8" id="KW-1185">Reference proteome</keyword>
<keyword evidence="3 7" id="KW-0489">Methyltransferase</keyword>
<evidence type="ECO:0000313" key="7">
    <source>
        <dbReference type="EMBL" id="MBV7377511.1"/>
    </source>
</evidence>
<keyword evidence="2" id="KW-0698">rRNA processing</keyword>
<evidence type="ECO:0000256" key="4">
    <source>
        <dbReference type="ARBA" id="ARBA00022679"/>
    </source>
</evidence>
<dbReference type="InterPro" id="IPR046977">
    <property type="entry name" value="RsmC/RlmG"/>
</dbReference>
<keyword evidence="5" id="KW-0949">S-adenosyl-L-methionine</keyword>
<keyword evidence="4" id="KW-0808">Transferase</keyword>
<dbReference type="RefSeq" id="WP_218390396.1">
    <property type="nucleotide sequence ID" value="NZ_JAHUZE010000001.1"/>
</dbReference>
<evidence type="ECO:0000256" key="5">
    <source>
        <dbReference type="ARBA" id="ARBA00022691"/>
    </source>
</evidence>